<comment type="caution">
    <text evidence="1">The sequence shown here is derived from an EMBL/GenBank/DDBJ whole genome shotgun (WGS) entry which is preliminary data.</text>
</comment>
<gene>
    <name evidence="1" type="ORF">QBC37DRAFT_11851</name>
</gene>
<name>A0AAN6Y7G1_9PEZI</name>
<evidence type="ECO:0000313" key="1">
    <source>
        <dbReference type="EMBL" id="KAK4211502.1"/>
    </source>
</evidence>
<accession>A0AAN6Y7G1</accession>
<proteinExistence type="predicted"/>
<sequence>MDSSYLIIYFFIDRAQRESLIKWHPNLEGVGTKRGSLLPGILLTRTGRVLRGQASRKPRRKQKRMPGLTIHLGQTLAVEAKYQYISFEYILSYGQWHCGKKGAWIRARQLLRQQRADEIDPNKKRQWRTFRVPSDKNLQRNKQGGERLHAPILVHVMTLEATLNLGIAHFTLNFSANLLFPAVVSMENRKAAILAPRWEQLELLDDPSLPRT</sequence>
<reference evidence="1" key="1">
    <citation type="journal article" date="2023" name="Mol. Phylogenet. Evol.">
        <title>Genome-scale phylogeny and comparative genomics of the fungal order Sordariales.</title>
        <authorList>
            <person name="Hensen N."/>
            <person name="Bonometti L."/>
            <person name="Westerberg I."/>
            <person name="Brannstrom I.O."/>
            <person name="Guillou S."/>
            <person name="Cros-Aarteil S."/>
            <person name="Calhoun S."/>
            <person name="Haridas S."/>
            <person name="Kuo A."/>
            <person name="Mondo S."/>
            <person name="Pangilinan J."/>
            <person name="Riley R."/>
            <person name="LaButti K."/>
            <person name="Andreopoulos B."/>
            <person name="Lipzen A."/>
            <person name="Chen C."/>
            <person name="Yan M."/>
            <person name="Daum C."/>
            <person name="Ng V."/>
            <person name="Clum A."/>
            <person name="Steindorff A."/>
            <person name="Ohm R.A."/>
            <person name="Martin F."/>
            <person name="Silar P."/>
            <person name="Natvig D.O."/>
            <person name="Lalanne C."/>
            <person name="Gautier V."/>
            <person name="Ament-Velasquez S.L."/>
            <person name="Kruys A."/>
            <person name="Hutchinson M.I."/>
            <person name="Powell A.J."/>
            <person name="Barry K."/>
            <person name="Miller A.N."/>
            <person name="Grigoriev I.V."/>
            <person name="Debuchy R."/>
            <person name="Gladieux P."/>
            <person name="Hiltunen Thoren M."/>
            <person name="Johannesson H."/>
        </authorList>
    </citation>
    <scope>NUCLEOTIDE SEQUENCE</scope>
    <source>
        <strain evidence="1">PSN293</strain>
    </source>
</reference>
<organism evidence="1 2">
    <name type="scientific">Rhypophila decipiens</name>
    <dbReference type="NCBI Taxonomy" id="261697"/>
    <lineage>
        <taxon>Eukaryota</taxon>
        <taxon>Fungi</taxon>
        <taxon>Dikarya</taxon>
        <taxon>Ascomycota</taxon>
        <taxon>Pezizomycotina</taxon>
        <taxon>Sordariomycetes</taxon>
        <taxon>Sordariomycetidae</taxon>
        <taxon>Sordariales</taxon>
        <taxon>Naviculisporaceae</taxon>
        <taxon>Rhypophila</taxon>
    </lineage>
</organism>
<keyword evidence="2" id="KW-1185">Reference proteome</keyword>
<dbReference type="AlphaFoldDB" id="A0AAN6Y7G1"/>
<dbReference type="EMBL" id="MU858147">
    <property type="protein sequence ID" value="KAK4211502.1"/>
    <property type="molecule type" value="Genomic_DNA"/>
</dbReference>
<evidence type="ECO:0000313" key="2">
    <source>
        <dbReference type="Proteomes" id="UP001301769"/>
    </source>
</evidence>
<reference evidence="1" key="2">
    <citation type="submission" date="2023-05" db="EMBL/GenBank/DDBJ databases">
        <authorList>
            <consortium name="Lawrence Berkeley National Laboratory"/>
            <person name="Steindorff A."/>
            <person name="Hensen N."/>
            <person name="Bonometti L."/>
            <person name="Westerberg I."/>
            <person name="Brannstrom I.O."/>
            <person name="Guillou S."/>
            <person name="Cros-Aarteil S."/>
            <person name="Calhoun S."/>
            <person name="Haridas S."/>
            <person name="Kuo A."/>
            <person name="Mondo S."/>
            <person name="Pangilinan J."/>
            <person name="Riley R."/>
            <person name="Labutti K."/>
            <person name="Andreopoulos B."/>
            <person name="Lipzen A."/>
            <person name="Chen C."/>
            <person name="Yanf M."/>
            <person name="Daum C."/>
            <person name="Ng V."/>
            <person name="Clum A."/>
            <person name="Ohm R."/>
            <person name="Martin F."/>
            <person name="Silar P."/>
            <person name="Natvig D."/>
            <person name="Lalanne C."/>
            <person name="Gautier V."/>
            <person name="Ament-Velasquez S.L."/>
            <person name="Kruys A."/>
            <person name="Hutchinson M.I."/>
            <person name="Powell A.J."/>
            <person name="Barry K."/>
            <person name="Miller A.N."/>
            <person name="Grigoriev I.V."/>
            <person name="Debuchy R."/>
            <person name="Gladieux P."/>
            <person name="Thoren M.H."/>
            <person name="Johannesson H."/>
        </authorList>
    </citation>
    <scope>NUCLEOTIDE SEQUENCE</scope>
    <source>
        <strain evidence="1">PSN293</strain>
    </source>
</reference>
<dbReference type="Proteomes" id="UP001301769">
    <property type="component" value="Unassembled WGS sequence"/>
</dbReference>
<protein>
    <submittedName>
        <fullName evidence="1">Uncharacterized protein</fullName>
    </submittedName>
</protein>